<evidence type="ECO:0000313" key="4">
    <source>
        <dbReference type="Proteomes" id="UP000199079"/>
    </source>
</evidence>
<feature type="transmembrane region" description="Helical" evidence="1">
    <location>
        <begin position="125"/>
        <end position="145"/>
    </location>
</feature>
<keyword evidence="1" id="KW-1133">Transmembrane helix</keyword>
<dbReference type="Pfam" id="PF00892">
    <property type="entry name" value="EamA"/>
    <property type="match status" value="2"/>
</dbReference>
<evidence type="ECO:0000259" key="2">
    <source>
        <dbReference type="Pfam" id="PF00892"/>
    </source>
</evidence>
<sequence>MELLALAGLIFAALAAVLWAVHNVIVRIATRTGTVADTLAVVLAVNFVCLVPFSAVAYYPDYGLTPVAAGAFAAAGLAGLLLGRLCMFEAITAIGASRTTPVVSASTLVSTGLAVWFLGETITPRHLVGILCIVSGVAVISWLTATDAGGDTSLRGIGLSLLLPLAAATFIGIEPVLIRVGLTAGTPIPVGLSVMITTASVSYLGYRRVRDGAISLPRHGEGRRWYVWAGLSSSAGLIAYFAALEAAPVVIVIPILQVSPLVVLVISAAFLPRRVERVTLRLVLAAAVVVVGAALVSLSG</sequence>
<feature type="transmembrane region" description="Helical" evidence="1">
    <location>
        <begin position="225"/>
        <end position="243"/>
    </location>
</feature>
<organism evidence="3 4">
    <name type="scientific">Halopenitus persicus</name>
    <dbReference type="NCBI Taxonomy" id="1048396"/>
    <lineage>
        <taxon>Archaea</taxon>
        <taxon>Methanobacteriati</taxon>
        <taxon>Methanobacteriota</taxon>
        <taxon>Stenosarchaea group</taxon>
        <taxon>Halobacteria</taxon>
        <taxon>Halobacteriales</taxon>
        <taxon>Haloferacaceae</taxon>
        <taxon>Halopenitus</taxon>
    </lineage>
</organism>
<feature type="transmembrane region" description="Helical" evidence="1">
    <location>
        <begin position="6"/>
        <end position="26"/>
    </location>
</feature>
<evidence type="ECO:0000256" key="1">
    <source>
        <dbReference type="SAM" id="Phobius"/>
    </source>
</evidence>
<feature type="domain" description="EamA" evidence="2">
    <location>
        <begin position="161"/>
        <end position="297"/>
    </location>
</feature>
<dbReference type="GO" id="GO:0016020">
    <property type="term" value="C:membrane"/>
    <property type="evidence" value="ECO:0007669"/>
    <property type="project" value="InterPro"/>
</dbReference>
<evidence type="ECO:0000313" key="3">
    <source>
        <dbReference type="EMBL" id="SDX66209.1"/>
    </source>
</evidence>
<feature type="transmembrane region" description="Helical" evidence="1">
    <location>
        <begin position="157"/>
        <end position="178"/>
    </location>
</feature>
<dbReference type="PANTHER" id="PTHR22911:SF137">
    <property type="entry name" value="SOLUTE CARRIER FAMILY 35 MEMBER G2-RELATED"/>
    <property type="match status" value="1"/>
</dbReference>
<feature type="transmembrane region" description="Helical" evidence="1">
    <location>
        <begin position="278"/>
        <end position="298"/>
    </location>
</feature>
<keyword evidence="1" id="KW-0472">Membrane</keyword>
<dbReference type="PANTHER" id="PTHR22911">
    <property type="entry name" value="ACYL-MALONYL CONDENSING ENZYME-RELATED"/>
    <property type="match status" value="1"/>
</dbReference>
<reference evidence="4" key="1">
    <citation type="submission" date="2016-10" db="EMBL/GenBank/DDBJ databases">
        <authorList>
            <person name="Varghese N."/>
            <person name="Submissions S."/>
        </authorList>
    </citation>
    <scope>NUCLEOTIDE SEQUENCE [LARGE SCALE GENOMIC DNA]</scope>
    <source>
        <strain evidence="4">DC30,IBRC 10041,KCTC 4046</strain>
    </source>
</reference>
<feature type="transmembrane region" description="Helical" evidence="1">
    <location>
        <begin position="65"/>
        <end position="87"/>
    </location>
</feature>
<feature type="transmembrane region" description="Helical" evidence="1">
    <location>
        <begin position="99"/>
        <end position="119"/>
    </location>
</feature>
<feature type="transmembrane region" description="Helical" evidence="1">
    <location>
        <begin position="184"/>
        <end position="204"/>
    </location>
</feature>
<feature type="domain" description="EamA" evidence="2">
    <location>
        <begin position="7"/>
        <end position="141"/>
    </location>
</feature>
<keyword evidence="1" id="KW-0812">Transmembrane</keyword>
<accession>A0A1H3DKP3</accession>
<gene>
    <name evidence="3" type="ORF">SAMN05216564_10125</name>
</gene>
<feature type="transmembrane region" description="Helical" evidence="1">
    <location>
        <begin position="249"/>
        <end position="271"/>
    </location>
</feature>
<dbReference type="Proteomes" id="UP000199079">
    <property type="component" value="Unassembled WGS sequence"/>
</dbReference>
<feature type="transmembrane region" description="Helical" evidence="1">
    <location>
        <begin position="38"/>
        <end position="59"/>
    </location>
</feature>
<dbReference type="InterPro" id="IPR000620">
    <property type="entry name" value="EamA_dom"/>
</dbReference>
<dbReference type="EMBL" id="FNPC01000001">
    <property type="protein sequence ID" value="SDX66209.1"/>
    <property type="molecule type" value="Genomic_DNA"/>
</dbReference>
<keyword evidence="4" id="KW-1185">Reference proteome</keyword>
<protein>
    <submittedName>
        <fullName evidence="3">EamA-like transporter family protein</fullName>
    </submittedName>
</protein>
<dbReference type="OrthoDB" id="330924at2157"/>
<dbReference type="SUPFAM" id="SSF103481">
    <property type="entry name" value="Multidrug resistance efflux transporter EmrE"/>
    <property type="match status" value="2"/>
</dbReference>
<name>A0A1H3DKP3_9EURY</name>
<dbReference type="InterPro" id="IPR037185">
    <property type="entry name" value="EmrE-like"/>
</dbReference>
<dbReference type="RefSeq" id="WP_092730143.1">
    <property type="nucleotide sequence ID" value="NZ_FNPC01000001.1"/>
</dbReference>
<dbReference type="AlphaFoldDB" id="A0A1H3DKP3"/>
<proteinExistence type="predicted"/>